<dbReference type="InterPro" id="IPR045865">
    <property type="entry name" value="ACT-like_dom_sf"/>
</dbReference>
<dbReference type="AlphaFoldDB" id="A0A1J4T8Q5"/>
<accession>A0A1J4T8Q5</accession>
<dbReference type="EMBL" id="MNUV01000047">
    <property type="protein sequence ID" value="OIO07205.1"/>
    <property type="molecule type" value="Genomic_DNA"/>
</dbReference>
<sequence length="88" mass="9720">MNHRALGTITILCSDRHSSSEAMNKLLTKQGHHIMARLGVNVVQKCLDHCPGLITLAVDSTREELEAVTRELNAIPDIKATLCIMLEE</sequence>
<dbReference type="SUPFAM" id="SSF55021">
    <property type="entry name" value="ACT-like"/>
    <property type="match status" value="1"/>
</dbReference>
<dbReference type="Gene3D" id="3.30.70.1150">
    <property type="entry name" value="ACT-like. Chain A, domain 2"/>
    <property type="match status" value="1"/>
</dbReference>
<dbReference type="InterPro" id="IPR023860">
    <property type="entry name" value="FeFe-hyd_TM1266"/>
</dbReference>
<comment type="caution">
    <text evidence="1">The sequence shown here is derived from an EMBL/GenBank/DDBJ whole genome shotgun (WGS) entry which is preliminary data.</text>
</comment>
<name>A0A1J4T8Q5_9BACT</name>
<evidence type="ECO:0008006" key="3">
    <source>
        <dbReference type="Google" id="ProtNLM"/>
    </source>
</evidence>
<dbReference type="Pfam" id="PF21699">
    <property type="entry name" value="TM1266-like"/>
    <property type="match status" value="1"/>
</dbReference>
<evidence type="ECO:0000313" key="2">
    <source>
        <dbReference type="Proteomes" id="UP000182860"/>
    </source>
</evidence>
<reference evidence="1 2" key="1">
    <citation type="journal article" date="2016" name="Environ. Microbiol.">
        <title>Genomic resolution of a cold subsurface aquifer community provides metabolic insights for novel microbes adapted to high CO concentrations.</title>
        <authorList>
            <person name="Probst A.J."/>
            <person name="Castelle C.J."/>
            <person name="Singh A."/>
            <person name="Brown C.T."/>
            <person name="Anantharaman K."/>
            <person name="Sharon I."/>
            <person name="Hug L.A."/>
            <person name="Burstein D."/>
            <person name="Emerson J.B."/>
            <person name="Thomas B.C."/>
            <person name="Banfield J.F."/>
        </authorList>
    </citation>
    <scope>NUCLEOTIDE SEQUENCE [LARGE SCALE GENOMIC DNA]</scope>
    <source>
        <strain evidence="1">CG1_02_41_21</strain>
    </source>
</reference>
<dbReference type="InterPro" id="IPR027271">
    <property type="entry name" value="Acetolactate_synth/TF_NikR_C"/>
</dbReference>
<proteinExistence type="predicted"/>
<dbReference type="Proteomes" id="UP000182860">
    <property type="component" value="Unassembled WGS sequence"/>
</dbReference>
<protein>
    <recommendedName>
        <fullName evidence="3">Transcription factor NikR nickel binding C-terminal domain-containing protein</fullName>
    </recommendedName>
</protein>
<organism evidence="1 2">
    <name type="scientific">Candidatus Falkowbacteria bacterium CG1_02_41_21</name>
    <dbReference type="NCBI Taxonomy" id="1805147"/>
    <lineage>
        <taxon>Bacteria</taxon>
        <taxon>Candidatus Falkowiibacteriota</taxon>
    </lineage>
</organism>
<gene>
    <name evidence="1" type="ORF">AUJ35_02525</name>
</gene>
<evidence type="ECO:0000313" key="1">
    <source>
        <dbReference type="EMBL" id="OIO07205.1"/>
    </source>
</evidence>